<proteinExistence type="predicted"/>
<organism evidence="1">
    <name type="scientific">Manihot esculenta</name>
    <name type="common">Cassava</name>
    <name type="synonym">Jatropha manihot</name>
    <dbReference type="NCBI Taxonomy" id="3983"/>
    <lineage>
        <taxon>Eukaryota</taxon>
        <taxon>Viridiplantae</taxon>
        <taxon>Streptophyta</taxon>
        <taxon>Embryophyta</taxon>
        <taxon>Tracheophyta</taxon>
        <taxon>Spermatophyta</taxon>
        <taxon>Magnoliopsida</taxon>
        <taxon>eudicotyledons</taxon>
        <taxon>Gunneridae</taxon>
        <taxon>Pentapetalae</taxon>
        <taxon>rosids</taxon>
        <taxon>fabids</taxon>
        <taxon>Malpighiales</taxon>
        <taxon>Euphorbiaceae</taxon>
        <taxon>Crotonoideae</taxon>
        <taxon>Manihoteae</taxon>
        <taxon>Manihot</taxon>
    </lineage>
</organism>
<dbReference type="AlphaFoldDB" id="A0A2C9WLV7"/>
<reference evidence="1" key="1">
    <citation type="submission" date="2016-02" db="EMBL/GenBank/DDBJ databases">
        <title>WGS assembly of Manihot esculenta.</title>
        <authorList>
            <person name="Bredeson J.V."/>
            <person name="Prochnik S.E."/>
            <person name="Lyons J.B."/>
            <person name="Schmutz J."/>
            <person name="Grimwood J."/>
            <person name="Vrebalov J."/>
            <person name="Bart R.S."/>
            <person name="Amuge T."/>
            <person name="Ferguson M.E."/>
            <person name="Green R."/>
            <person name="Putnam N."/>
            <person name="Stites J."/>
            <person name="Rounsley S."/>
            <person name="Rokhsar D.S."/>
        </authorList>
    </citation>
    <scope>NUCLEOTIDE SEQUENCE [LARGE SCALE GENOMIC DNA]</scope>
    <source>
        <tissue evidence="1">Leaf</tissue>
    </source>
</reference>
<evidence type="ECO:0000313" key="1">
    <source>
        <dbReference type="EMBL" id="OAY60768.1"/>
    </source>
</evidence>
<sequence>MVYLVFQIITMSTVKPPLSFLMLLSPSSCLSRL</sequence>
<protein>
    <submittedName>
        <fullName evidence="1">Uncharacterized protein</fullName>
    </submittedName>
</protein>
<accession>A0A2C9WLV7</accession>
<dbReference type="EMBL" id="CM004387">
    <property type="protein sequence ID" value="OAY60768.1"/>
    <property type="molecule type" value="Genomic_DNA"/>
</dbReference>
<name>A0A2C9WLV7_MANES</name>
<gene>
    <name evidence="1" type="ORF">MANES_01G137200</name>
</gene>